<dbReference type="InterPro" id="IPR000971">
    <property type="entry name" value="Globin"/>
</dbReference>
<dbReference type="AlphaFoldDB" id="A0A2K9UYQ8"/>
<dbReference type="PANTHER" id="PTHR46458">
    <property type="entry name" value="BLR2807 PROTEIN"/>
    <property type="match status" value="1"/>
</dbReference>
<dbReference type="SUPFAM" id="SSF46458">
    <property type="entry name" value="Globin-like"/>
    <property type="match status" value="1"/>
</dbReference>
<evidence type="ECO:0000313" key="10">
    <source>
        <dbReference type="EnsemblMetazoa" id="XP_020896494.1"/>
    </source>
</evidence>
<accession>A0A2K9UYQ8</accession>
<dbReference type="PANTHER" id="PTHR46458:SF1">
    <property type="entry name" value="GEO09476P1"/>
    <property type="match status" value="1"/>
</dbReference>
<protein>
    <submittedName>
        <fullName evidence="9">Globin-like protein</fullName>
    </submittedName>
</protein>
<sequence>MGCGQSKSKVADNLDNHFVNEDSLTIDEKAILKKTWPHIQQHTTTVGLEVFSRFFKDHPDYQQLFPEFRTINTNELSESKPLLGHSRRIMKAIDTAVVSIDNFETYEVYLLDLGCRHRERQLKEIHLEHMRLAFVDTLQHRLESTWNQETSLAWNKLFYLVSQTMLRGLHGQQKLIDSKIDLLES</sequence>
<keyword evidence="5" id="KW-0479">Metal-binding</keyword>
<evidence type="ECO:0000256" key="6">
    <source>
        <dbReference type="ARBA" id="ARBA00023004"/>
    </source>
</evidence>
<keyword evidence="6" id="KW-0408">Iron</keyword>
<dbReference type="Proteomes" id="UP000887567">
    <property type="component" value="Unplaced"/>
</dbReference>
<evidence type="ECO:0000313" key="9">
    <source>
        <dbReference type="EMBL" id="AUV50090.1"/>
    </source>
</evidence>
<dbReference type="PRINTS" id="PR01906">
    <property type="entry name" value="FISHGLOBIN"/>
</dbReference>
<proteinExistence type="evidence at transcript level"/>
<evidence type="ECO:0000259" key="8">
    <source>
        <dbReference type="PROSITE" id="PS01033"/>
    </source>
</evidence>
<reference evidence="10" key="2">
    <citation type="submission" date="2022-11" db="UniProtKB">
        <authorList>
            <consortium name="EnsemblMetazoa"/>
        </authorList>
    </citation>
    <scope>IDENTIFICATION</scope>
</reference>
<dbReference type="InterPro" id="IPR013314">
    <property type="entry name" value="Globin_lamprey/hagfish"/>
</dbReference>
<dbReference type="EMBL" id="KY810211">
    <property type="protein sequence ID" value="AUV50090.1"/>
    <property type="molecule type" value="mRNA"/>
</dbReference>
<reference evidence="9" key="1">
    <citation type="submission" date="2017-03" db="EMBL/GenBank/DDBJ databases">
        <title>Evidence for a large expansion and #subfunctionalisation of globin genes in sea anemones.</title>
        <authorList>
            <person name="Smith H.L."/>
            <person name="Pavasovic A."/>
            <person name="Surm J.M."/>
            <person name="Phillips M.J."/>
            <person name="Prentis P.J."/>
        </authorList>
    </citation>
    <scope>NUCLEOTIDE SEQUENCE</scope>
</reference>
<dbReference type="GO" id="GO:0005506">
    <property type="term" value="F:iron ion binding"/>
    <property type="evidence" value="ECO:0007669"/>
    <property type="project" value="InterPro"/>
</dbReference>
<dbReference type="OrthoDB" id="436496at2759"/>
<evidence type="ECO:0000256" key="7">
    <source>
        <dbReference type="RuleBase" id="RU000356"/>
    </source>
</evidence>
<dbReference type="GO" id="GO:0016491">
    <property type="term" value="F:oxidoreductase activity"/>
    <property type="evidence" value="ECO:0007669"/>
    <property type="project" value="UniProtKB-ARBA"/>
</dbReference>
<dbReference type="Gene3D" id="1.10.490.10">
    <property type="entry name" value="Globins"/>
    <property type="match status" value="1"/>
</dbReference>
<keyword evidence="2 7" id="KW-0813">Transport</keyword>
<organism evidence="9">
    <name type="scientific">Exaiptasia diaphana</name>
    <name type="common">Tropical sea anemone</name>
    <name type="synonym">Aiptasia pulchella</name>
    <dbReference type="NCBI Taxonomy" id="2652724"/>
    <lineage>
        <taxon>Eukaryota</taxon>
        <taxon>Metazoa</taxon>
        <taxon>Cnidaria</taxon>
        <taxon>Anthozoa</taxon>
        <taxon>Hexacorallia</taxon>
        <taxon>Actiniaria</taxon>
        <taxon>Aiptasiidae</taxon>
        <taxon>Exaiptasia</taxon>
    </lineage>
</organism>
<evidence type="ECO:0000313" key="11">
    <source>
        <dbReference type="Proteomes" id="UP000887567"/>
    </source>
</evidence>
<dbReference type="InterPro" id="IPR044399">
    <property type="entry name" value="Mb-like_M"/>
</dbReference>
<dbReference type="EnsemblMetazoa" id="XM_021040835.2">
    <property type="protein sequence ID" value="XP_020896494.1"/>
    <property type="gene ID" value="LOC110235380"/>
</dbReference>
<evidence type="ECO:0000256" key="3">
    <source>
        <dbReference type="ARBA" id="ARBA00022617"/>
    </source>
</evidence>
<evidence type="ECO:0000256" key="4">
    <source>
        <dbReference type="ARBA" id="ARBA00022621"/>
    </source>
</evidence>
<dbReference type="OMA" id="PKIVRIN"/>
<evidence type="ECO:0000256" key="2">
    <source>
        <dbReference type="ARBA" id="ARBA00022448"/>
    </source>
</evidence>
<evidence type="ECO:0000256" key="1">
    <source>
        <dbReference type="ARBA" id="ARBA00011245"/>
    </source>
</evidence>
<dbReference type="InterPro" id="IPR009050">
    <property type="entry name" value="Globin-like_sf"/>
</dbReference>
<comment type="similarity">
    <text evidence="7">Belongs to the globin family.</text>
</comment>
<keyword evidence="3 7" id="KW-0349">Heme</keyword>
<name>A0A2K9UYQ8_EXADI</name>
<dbReference type="Pfam" id="PF00042">
    <property type="entry name" value="Globin"/>
    <property type="match status" value="1"/>
</dbReference>
<evidence type="ECO:0000256" key="5">
    <source>
        <dbReference type="ARBA" id="ARBA00022723"/>
    </source>
</evidence>
<dbReference type="GO" id="GO:0020037">
    <property type="term" value="F:heme binding"/>
    <property type="evidence" value="ECO:0007669"/>
    <property type="project" value="InterPro"/>
</dbReference>
<dbReference type="PROSITE" id="PS01033">
    <property type="entry name" value="GLOBIN"/>
    <property type="match status" value="1"/>
</dbReference>
<dbReference type="InterPro" id="IPR012292">
    <property type="entry name" value="Globin/Proto"/>
</dbReference>
<gene>
    <name evidence="9" type="ORF">E.pallida_nvec141000032_3</name>
</gene>
<keyword evidence="4 7" id="KW-0561">Oxygen transport</keyword>
<dbReference type="CDD" id="cd01040">
    <property type="entry name" value="Mb-like"/>
    <property type="match status" value="1"/>
</dbReference>
<dbReference type="GO" id="GO:0019825">
    <property type="term" value="F:oxygen binding"/>
    <property type="evidence" value="ECO:0007669"/>
    <property type="project" value="InterPro"/>
</dbReference>
<feature type="domain" description="Globin" evidence="8">
    <location>
        <begin position="23"/>
        <end position="170"/>
    </location>
</feature>
<comment type="subunit">
    <text evidence="1">Monomer.</text>
</comment>
<keyword evidence="11" id="KW-1185">Reference proteome</keyword>
<dbReference type="InterPro" id="IPR050532">
    <property type="entry name" value="Globin-like_OT"/>
</dbReference>
<dbReference type="GO" id="GO:0005344">
    <property type="term" value="F:oxygen carrier activity"/>
    <property type="evidence" value="ECO:0007669"/>
    <property type="project" value="UniProtKB-KW"/>
</dbReference>